<evidence type="ECO:0000313" key="2">
    <source>
        <dbReference type="Proteomes" id="UP001153269"/>
    </source>
</evidence>
<keyword evidence="2" id="KW-1185">Reference proteome</keyword>
<accession>A0A9N7U3B0</accession>
<organism evidence="1 2">
    <name type="scientific">Pleuronectes platessa</name>
    <name type="common">European plaice</name>
    <dbReference type="NCBI Taxonomy" id="8262"/>
    <lineage>
        <taxon>Eukaryota</taxon>
        <taxon>Metazoa</taxon>
        <taxon>Chordata</taxon>
        <taxon>Craniata</taxon>
        <taxon>Vertebrata</taxon>
        <taxon>Euteleostomi</taxon>
        <taxon>Actinopterygii</taxon>
        <taxon>Neopterygii</taxon>
        <taxon>Teleostei</taxon>
        <taxon>Neoteleostei</taxon>
        <taxon>Acanthomorphata</taxon>
        <taxon>Carangaria</taxon>
        <taxon>Pleuronectiformes</taxon>
        <taxon>Pleuronectoidei</taxon>
        <taxon>Pleuronectidae</taxon>
        <taxon>Pleuronectes</taxon>
    </lineage>
</organism>
<name>A0A9N7U3B0_PLEPL</name>
<reference evidence="1" key="1">
    <citation type="submission" date="2020-03" db="EMBL/GenBank/DDBJ databases">
        <authorList>
            <person name="Weist P."/>
        </authorList>
    </citation>
    <scope>NUCLEOTIDE SEQUENCE</scope>
</reference>
<dbReference type="AlphaFoldDB" id="A0A9N7U3B0"/>
<sequence length="137" mass="14853">MKTYIKHSSFSLHLHSSALHLKPLQTRTPEYDQWMAPNLLCSDVLTATQKSPEASGNLKKSCNELQRLLMVCPGVGATAAESPSASAPSLLTTSALALWIPPALCRSTSYVEDIHQQTPLICCSLLGACPWLCWQSG</sequence>
<evidence type="ECO:0000313" key="1">
    <source>
        <dbReference type="EMBL" id="CAB1423532.1"/>
    </source>
</evidence>
<gene>
    <name evidence="1" type="ORF">PLEPLA_LOCUS11452</name>
</gene>
<dbReference type="Proteomes" id="UP001153269">
    <property type="component" value="Unassembled WGS sequence"/>
</dbReference>
<proteinExistence type="predicted"/>
<dbReference type="EMBL" id="CADEAL010000664">
    <property type="protein sequence ID" value="CAB1423532.1"/>
    <property type="molecule type" value="Genomic_DNA"/>
</dbReference>
<comment type="caution">
    <text evidence="1">The sequence shown here is derived from an EMBL/GenBank/DDBJ whole genome shotgun (WGS) entry which is preliminary data.</text>
</comment>
<protein>
    <submittedName>
        <fullName evidence="1">Uncharacterized protein</fullName>
    </submittedName>
</protein>